<feature type="chain" id="PRO_5030625410" evidence="5">
    <location>
        <begin position="23"/>
        <end position="182"/>
    </location>
</feature>
<dbReference type="EMBL" id="JAAQTL010000001">
    <property type="protein sequence ID" value="NID16427.1"/>
    <property type="molecule type" value="Genomic_DNA"/>
</dbReference>
<evidence type="ECO:0000256" key="4">
    <source>
        <dbReference type="ARBA" id="ARBA00023263"/>
    </source>
</evidence>
<reference evidence="6 7" key="1">
    <citation type="journal article" date="2006" name="Int. J. Syst. Evol. Microbiol.">
        <title>Dyella yeojuensis sp. nov., isolated from greenhouse soil in Korea.</title>
        <authorList>
            <person name="Kim B.Y."/>
            <person name="Weon H.Y."/>
            <person name="Lee K.H."/>
            <person name="Seok S.J."/>
            <person name="Kwon S.W."/>
            <person name="Go S.J."/>
            <person name="Stackebrandt E."/>
        </authorList>
    </citation>
    <scope>NUCLEOTIDE SEQUENCE [LARGE SCALE GENOMIC DNA]</scope>
    <source>
        <strain evidence="6 7">DSM 17673</strain>
    </source>
</reference>
<organism evidence="6 7">
    <name type="scientific">Luteibacter yeojuensis</name>
    <dbReference type="NCBI Taxonomy" id="345309"/>
    <lineage>
        <taxon>Bacteria</taxon>
        <taxon>Pseudomonadati</taxon>
        <taxon>Pseudomonadota</taxon>
        <taxon>Gammaproteobacteria</taxon>
        <taxon>Lysobacterales</taxon>
        <taxon>Rhodanobacteraceae</taxon>
        <taxon>Luteibacter</taxon>
    </lineage>
</organism>
<dbReference type="InterPro" id="IPR036937">
    <property type="entry name" value="Adhesion_dom_fimbrial_sf"/>
</dbReference>
<dbReference type="PANTHER" id="PTHR33420">
    <property type="entry name" value="FIMBRIAL SUBUNIT ELFA-RELATED"/>
    <property type="match status" value="1"/>
</dbReference>
<evidence type="ECO:0000313" key="6">
    <source>
        <dbReference type="EMBL" id="NID16427.1"/>
    </source>
</evidence>
<name>A0A7X5TRD6_9GAMM</name>
<dbReference type="InterPro" id="IPR008966">
    <property type="entry name" value="Adhesion_dom_sf"/>
</dbReference>
<comment type="caution">
    <text evidence="6">The sequence shown here is derived from an EMBL/GenBank/DDBJ whole genome shotgun (WGS) entry which is preliminary data.</text>
</comment>
<keyword evidence="7" id="KW-1185">Reference proteome</keyword>
<comment type="subcellular location">
    <subcellularLocation>
        <location evidence="1">Fimbrium</location>
    </subcellularLocation>
</comment>
<comment type="similarity">
    <text evidence="2">Belongs to the fimbrial protein family.</text>
</comment>
<dbReference type="GO" id="GO:0043709">
    <property type="term" value="P:cell adhesion involved in single-species biofilm formation"/>
    <property type="evidence" value="ECO:0007669"/>
    <property type="project" value="TreeGrafter"/>
</dbReference>
<dbReference type="InterPro" id="IPR050263">
    <property type="entry name" value="Bact_Fimbrial_Adh_Pro"/>
</dbReference>
<evidence type="ECO:0000256" key="1">
    <source>
        <dbReference type="ARBA" id="ARBA00004561"/>
    </source>
</evidence>
<keyword evidence="3 5" id="KW-0732">Signal</keyword>
<accession>A0A7X5TRD6</accession>
<dbReference type="PANTHER" id="PTHR33420:SF3">
    <property type="entry name" value="FIMBRIAL SUBUNIT ELFA"/>
    <property type="match status" value="1"/>
</dbReference>
<feature type="signal peptide" evidence="5">
    <location>
        <begin position="1"/>
        <end position="22"/>
    </location>
</feature>
<dbReference type="SUPFAM" id="SSF49401">
    <property type="entry name" value="Bacterial adhesins"/>
    <property type="match status" value="1"/>
</dbReference>
<proteinExistence type="inferred from homology"/>
<dbReference type="Gene3D" id="2.60.40.1090">
    <property type="entry name" value="Fimbrial-type adhesion domain"/>
    <property type="match status" value="1"/>
</dbReference>
<dbReference type="Proteomes" id="UP000518878">
    <property type="component" value="Unassembled WGS sequence"/>
</dbReference>
<evidence type="ECO:0000256" key="3">
    <source>
        <dbReference type="ARBA" id="ARBA00022729"/>
    </source>
</evidence>
<dbReference type="GO" id="GO:0009289">
    <property type="term" value="C:pilus"/>
    <property type="evidence" value="ECO:0007669"/>
    <property type="project" value="UniProtKB-SubCell"/>
</dbReference>
<keyword evidence="4" id="KW-0281">Fimbrium</keyword>
<evidence type="ECO:0000256" key="5">
    <source>
        <dbReference type="SAM" id="SignalP"/>
    </source>
</evidence>
<protein>
    <submittedName>
        <fullName evidence="6">Type 1 fimbrial protein</fullName>
    </submittedName>
</protein>
<evidence type="ECO:0000313" key="7">
    <source>
        <dbReference type="Proteomes" id="UP000518878"/>
    </source>
</evidence>
<gene>
    <name evidence="6" type="ORF">HBF32_13235</name>
</gene>
<dbReference type="AlphaFoldDB" id="A0A7X5TRD6"/>
<evidence type="ECO:0000256" key="2">
    <source>
        <dbReference type="ARBA" id="ARBA00006671"/>
    </source>
</evidence>
<sequence>MNLKAMTSALLIAGLAAPAVFATTGTITFTGSVSTVTCSIHGDDPSNPSPDFTVRIDGVNAGDMPNVGDTAGLTGFRIFVGQEGESTCTDGTKVWAHFEPGATVDPVTGGLRTTGTATGVQYRLFDKLMNRINPWDQDQGAIKETISNNQAVLAHAAAFERIGAVTAGTADSSVTYSVRFEP</sequence>
<dbReference type="RefSeq" id="WP_166700063.1">
    <property type="nucleotide sequence ID" value="NZ_JAAQTL010000001.1"/>
</dbReference>